<evidence type="ECO:0000259" key="1">
    <source>
        <dbReference type="Pfam" id="PF00293"/>
    </source>
</evidence>
<evidence type="ECO:0000313" key="3">
    <source>
        <dbReference type="Proteomes" id="UP000051841"/>
    </source>
</evidence>
<comment type="caution">
    <text evidence="2">The sequence shown here is derived from an EMBL/GenBank/DDBJ whole genome shotgun (WGS) entry which is preliminary data.</text>
</comment>
<name>A0A0R2HCV5_9FIRM</name>
<accession>A0A0R2HCV5</accession>
<reference evidence="2 3" key="1">
    <citation type="journal article" date="2015" name="Genome Announc.">
        <title>Expanding the biotechnology potential of lactobacilli through comparative genomics of 213 strains and associated genera.</title>
        <authorList>
            <person name="Sun Z."/>
            <person name="Harris H.M."/>
            <person name="McCann A."/>
            <person name="Guo C."/>
            <person name="Argimon S."/>
            <person name="Zhang W."/>
            <person name="Yang X."/>
            <person name="Jeffery I.B."/>
            <person name="Cooney J.C."/>
            <person name="Kagawa T.F."/>
            <person name="Liu W."/>
            <person name="Song Y."/>
            <person name="Salvetti E."/>
            <person name="Wrobel A."/>
            <person name="Rasinkangas P."/>
            <person name="Parkhill J."/>
            <person name="Rea M.C."/>
            <person name="O'Sullivan O."/>
            <person name="Ritari J."/>
            <person name="Douillard F.P."/>
            <person name="Paul Ross R."/>
            <person name="Yang R."/>
            <person name="Briner A.E."/>
            <person name="Felis G.E."/>
            <person name="de Vos W.M."/>
            <person name="Barrangou R."/>
            <person name="Klaenhammer T.R."/>
            <person name="Caufield P.W."/>
            <person name="Cui Y."/>
            <person name="Zhang H."/>
            <person name="O'Toole P.W."/>
        </authorList>
    </citation>
    <scope>NUCLEOTIDE SEQUENCE [LARGE SCALE GENOMIC DNA]</scope>
    <source>
        <strain evidence="2 3">DSM 20405</strain>
    </source>
</reference>
<dbReference type="Gene3D" id="3.90.79.10">
    <property type="entry name" value="Nucleoside Triphosphate Pyrophosphohydrolase"/>
    <property type="match status" value="1"/>
</dbReference>
<dbReference type="Proteomes" id="UP000051841">
    <property type="component" value="Unassembled WGS sequence"/>
</dbReference>
<dbReference type="InterPro" id="IPR015797">
    <property type="entry name" value="NUDIX_hydrolase-like_dom_sf"/>
</dbReference>
<proteinExistence type="predicted"/>
<evidence type="ECO:0000313" key="2">
    <source>
        <dbReference type="EMBL" id="KRN50267.1"/>
    </source>
</evidence>
<dbReference type="AlphaFoldDB" id="A0A0R2HCV5"/>
<keyword evidence="3" id="KW-1185">Reference proteome</keyword>
<feature type="domain" description="Nudix hydrolase" evidence="1">
    <location>
        <begin position="22"/>
        <end position="124"/>
    </location>
</feature>
<protein>
    <recommendedName>
        <fullName evidence="1">Nudix hydrolase domain-containing protein</fullName>
    </recommendedName>
</protein>
<organism evidence="2 3">
    <name type="scientific">Kandleria vitulina DSM 20405</name>
    <dbReference type="NCBI Taxonomy" id="1410657"/>
    <lineage>
        <taxon>Bacteria</taxon>
        <taxon>Bacillati</taxon>
        <taxon>Bacillota</taxon>
        <taxon>Erysipelotrichia</taxon>
        <taxon>Erysipelotrichales</taxon>
        <taxon>Coprobacillaceae</taxon>
        <taxon>Kandleria</taxon>
    </lineage>
</organism>
<dbReference type="EMBL" id="JQBL01000011">
    <property type="protein sequence ID" value="KRN50267.1"/>
    <property type="molecule type" value="Genomic_DNA"/>
</dbReference>
<dbReference type="PATRIC" id="fig|1410657.5.peg.290"/>
<dbReference type="InterPro" id="IPR000086">
    <property type="entry name" value="NUDIX_hydrolase_dom"/>
</dbReference>
<gene>
    <name evidence="2" type="ORF">IV49_GL000277</name>
</gene>
<dbReference type="SUPFAM" id="SSF55811">
    <property type="entry name" value="Nudix"/>
    <property type="match status" value="1"/>
</dbReference>
<dbReference type="Pfam" id="PF00293">
    <property type="entry name" value="NUDIX"/>
    <property type="match status" value="1"/>
</dbReference>
<sequence length="138" mass="15849">MEGESEMENTTFPSESLKEYDVVVILSYYQGKLLLSREKKNPAWEFQGGALEEGEIPSSAARRILYNESGACGFNLQPMCDFIYNEKKGMAFLATVYELDPLSDGEMRERKAFDVLPAKWHYPELSSLLLKYKEEIEE</sequence>